<reference evidence="1" key="1">
    <citation type="submission" date="2014-09" db="EMBL/GenBank/DDBJ databases">
        <authorList>
            <person name="Magalhaes I.L.F."/>
            <person name="Oliveira U."/>
            <person name="Santos F.R."/>
            <person name="Vidigal T.H.D.A."/>
            <person name="Brescovit A.D."/>
            <person name="Santos A.J."/>
        </authorList>
    </citation>
    <scope>NUCLEOTIDE SEQUENCE</scope>
    <source>
        <tissue evidence="1">Shoot tissue taken approximately 20 cm above the soil surface</tissue>
    </source>
</reference>
<accession>A0A0A9ACT4</accession>
<proteinExistence type="predicted"/>
<evidence type="ECO:0000313" key="1">
    <source>
        <dbReference type="EMBL" id="JAD44892.1"/>
    </source>
</evidence>
<reference evidence="1" key="2">
    <citation type="journal article" date="2015" name="Data Brief">
        <title>Shoot transcriptome of the giant reed, Arundo donax.</title>
        <authorList>
            <person name="Barrero R.A."/>
            <person name="Guerrero F.D."/>
            <person name="Moolhuijzen P."/>
            <person name="Goolsby J.A."/>
            <person name="Tidwell J."/>
            <person name="Bellgard S.E."/>
            <person name="Bellgard M.I."/>
        </authorList>
    </citation>
    <scope>NUCLEOTIDE SEQUENCE</scope>
    <source>
        <tissue evidence="1">Shoot tissue taken approximately 20 cm above the soil surface</tissue>
    </source>
</reference>
<organism evidence="1">
    <name type="scientific">Arundo donax</name>
    <name type="common">Giant reed</name>
    <name type="synonym">Donax arundinaceus</name>
    <dbReference type="NCBI Taxonomy" id="35708"/>
    <lineage>
        <taxon>Eukaryota</taxon>
        <taxon>Viridiplantae</taxon>
        <taxon>Streptophyta</taxon>
        <taxon>Embryophyta</taxon>
        <taxon>Tracheophyta</taxon>
        <taxon>Spermatophyta</taxon>
        <taxon>Magnoliopsida</taxon>
        <taxon>Liliopsida</taxon>
        <taxon>Poales</taxon>
        <taxon>Poaceae</taxon>
        <taxon>PACMAD clade</taxon>
        <taxon>Arundinoideae</taxon>
        <taxon>Arundineae</taxon>
        <taxon>Arundo</taxon>
    </lineage>
</organism>
<sequence length="21" mass="2487">MKHSDVYASVHKNKVTFRIIL</sequence>
<protein>
    <submittedName>
        <fullName evidence="1">Uncharacterized protein</fullName>
    </submittedName>
</protein>
<name>A0A0A9ACT4_ARUDO</name>
<dbReference type="EMBL" id="GBRH01253003">
    <property type="protein sequence ID" value="JAD44892.1"/>
    <property type="molecule type" value="Transcribed_RNA"/>
</dbReference>
<dbReference type="AlphaFoldDB" id="A0A0A9ACT4"/>